<keyword evidence="1" id="KW-0472">Membrane</keyword>
<proteinExistence type="predicted"/>
<evidence type="ECO:0000313" key="2">
    <source>
        <dbReference type="EMBL" id="QQG31508.1"/>
    </source>
</evidence>
<keyword evidence="1" id="KW-1133">Transmembrane helix</keyword>
<organism evidence="2">
    <name type="scientific">Swinepox virus</name>
    <name type="common">SWPV</name>
    <dbReference type="NCBI Taxonomy" id="10276"/>
    <lineage>
        <taxon>Viruses</taxon>
        <taxon>Varidnaviria</taxon>
        <taxon>Bamfordvirae</taxon>
        <taxon>Nucleocytoviricota</taxon>
        <taxon>Pokkesviricetes</taxon>
        <taxon>Chitovirales</taxon>
        <taxon>Poxviridae</taxon>
        <taxon>Chordopoxvirinae</taxon>
        <taxon>Suipoxvirus</taxon>
        <taxon>Suipoxvirus swinepox</taxon>
    </lineage>
</organism>
<feature type="transmembrane region" description="Helical" evidence="1">
    <location>
        <begin position="20"/>
        <end position="41"/>
    </location>
</feature>
<reference evidence="2" key="1">
    <citation type="journal article" date="2021" name="Arch. Virol.">
        <title>First complete genome characterization of swinepox virus directly from a clinical sample indicates divergence of a Eurasian-lineage virus.</title>
        <authorList>
            <person name="Aasdev A."/>
            <person name="Mishra A."/>
            <person name="Bora D.P."/>
            <person name="Kurkure N.V."/>
            <person name="Barman N.N."/>
            <person name="Raut A.A."/>
        </authorList>
    </citation>
    <scope>NUCLEOTIDE SEQUENCE</scope>
    <source>
        <strain evidence="2">SwPV/India-Assam/16</strain>
    </source>
</reference>
<protein>
    <submittedName>
        <fullName evidence="2">Uncharacterized protein</fullName>
    </submittedName>
</protein>
<accession>A0A881SXZ5</accession>
<keyword evidence="1" id="KW-0812">Transmembrane</keyword>
<evidence type="ECO:0000256" key="1">
    <source>
        <dbReference type="SAM" id="Phobius"/>
    </source>
</evidence>
<dbReference type="EMBL" id="MW036632">
    <property type="protein sequence ID" value="QQG31508.1"/>
    <property type="molecule type" value="Genomic_DNA"/>
</dbReference>
<dbReference type="Proteomes" id="UP000671927">
    <property type="component" value="Segment"/>
</dbReference>
<organismHost>
    <name type="scientific">Sus scrofa</name>
    <name type="common">Pig</name>
    <dbReference type="NCBI Taxonomy" id="9823"/>
</organismHost>
<gene>
    <name evidence="2" type="primary">SwPV017</name>
</gene>
<dbReference type="Pfam" id="PF10857">
    <property type="entry name" value="DUF2701"/>
    <property type="match status" value="1"/>
</dbReference>
<dbReference type="InterPro" id="IPR022586">
    <property type="entry name" value="Swinepox_virus_C51"/>
</dbReference>
<sequence length="85" mass="9938">MNTTSSQVIIDNMSNEVGTIMVITLCLVTIVITCYLLLQLVRWSFIVDIFRQIRTRCLQWTLRREFLQLDNIYYTNDSSVGVNTE</sequence>
<name>A0A881SXZ5_SWPV</name>